<dbReference type="Pfam" id="PF22890">
    <property type="entry name" value="TPR_EMC2"/>
    <property type="match status" value="1"/>
</dbReference>
<feature type="domain" description="EMC2 TPR-like" evidence="4">
    <location>
        <begin position="83"/>
        <end position="161"/>
    </location>
</feature>
<comment type="caution">
    <text evidence="5">The sequence shown here is derived from an EMBL/GenBank/DDBJ whole genome shotgun (WGS) entry which is preliminary data.</text>
</comment>
<accession>A0A1R1YRI3</accession>
<dbReference type="AlphaFoldDB" id="A0A1R1YRI3"/>
<proteinExistence type="inferred from homology"/>
<dbReference type="Proteomes" id="UP000187429">
    <property type="component" value="Unassembled WGS sequence"/>
</dbReference>
<evidence type="ECO:0000313" key="6">
    <source>
        <dbReference type="Proteomes" id="UP000187429"/>
    </source>
</evidence>
<comment type="similarity">
    <text evidence="3">Belongs to the EMC2 family.</text>
</comment>
<keyword evidence="6" id="KW-1185">Reference proteome</keyword>
<protein>
    <recommendedName>
        <fullName evidence="3">ER membrane protein complex subunit 2</fullName>
    </recommendedName>
</protein>
<name>A0A1R1YRI3_9FUNG</name>
<evidence type="ECO:0000259" key="4">
    <source>
        <dbReference type="Pfam" id="PF22890"/>
    </source>
</evidence>
<comment type="subcellular location">
    <subcellularLocation>
        <location evidence="3">Endoplasmic reticulum membrane</location>
        <topology evidence="3">Peripheral membrane protein</topology>
        <orientation evidence="3">Cytoplasmic side</orientation>
    </subcellularLocation>
</comment>
<comment type="subunit">
    <text evidence="3">Component of the ER membrane protein complex (EMC).</text>
</comment>
<dbReference type="EMBL" id="LSSM01000266">
    <property type="protein sequence ID" value="OMJ29497.1"/>
    <property type="molecule type" value="Genomic_DNA"/>
</dbReference>
<dbReference type="Gene3D" id="1.25.40.10">
    <property type="entry name" value="Tetratricopeptide repeat domain"/>
    <property type="match status" value="1"/>
</dbReference>
<evidence type="ECO:0000256" key="3">
    <source>
        <dbReference type="RuleBase" id="RU367091"/>
    </source>
</evidence>
<dbReference type="InterPro" id="IPR011990">
    <property type="entry name" value="TPR-like_helical_dom_sf"/>
</dbReference>
<evidence type="ECO:0000256" key="1">
    <source>
        <dbReference type="ARBA" id="ARBA00022737"/>
    </source>
</evidence>
<gene>
    <name evidence="5" type="ORF">AYI69_g1000</name>
</gene>
<comment type="function">
    <text evidence="3">Part of the endoplasmic reticulum membrane protein complex (EMC) that enables the energy-independent insertion into endoplasmic reticulum membranes of newly synthesized membrane proteins.</text>
</comment>
<reference evidence="6" key="1">
    <citation type="submission" date="2017-01" db="EMBL/GenBank/DDBJ databases">
        <authorList>
            <person name="Wang Y."/>
            <person name="White M."/>
            <person name="Kvist S."/>
            <person name="Moncalvo J.-M."/>
        </authorList>
    </citation>
    <scope>NUCLEOTIDE SEQUENCE [LARGE SCALE GENOMIC DNA]</scope>
    <source>
        <strain evidence="6">ID-206-W2</strain>
    </source>
</reference>
<sequence>MGYSVRESISILEDIRKSGEIQSKKVHEAGSNLVKTHSFSNSNEACVIFEQVAIASMEVGDLDSAKLCIEKLVAEFPDSLRINRLECMLCEAKGDYSAALEGYENILALDPGNLLVYKRKIAILIAQKKYTAAIKALVSHLDSFPSDTESWIKLSQLYSSENM</sequence>
<dbReference type="InterPro" id="IPR055217">
    <property type="entry name" value="TPR_EMC2"/>
</dbReference>
<evidence type="ECO:0000313" key="5">
    <source>
        <dbReference type="EMBL" id="OMJ29497.1"/>
    </source>
</evidence>
<dbReference type="InterPro" id="IPR039856">
    <property type="entry name" value="EMC2-like"/>
</dbReference>
<organism evidence="5 6">
    <name type="scientific">Smittium culicis</name>
    <dbReference type="NCBI Taxonomy" id="133412"/>
    <lineage>
        <taxon>Eukaryota</taxon>
        <taxon>Fungi</taxon>
        <taxon>Fungi incertae sedis</taxon>
        <taxon>Zoopagomycota</taxon>
        <taxon>Kickxellomycotina</taxon>
        <taxon>Harpellomycetes</taxon>
        <taxon>Harpellales</taxon>
        <taxon>Legeriomycetaceae</taxon>
        <taxon>Smittium</taxon>
    </lineage>
</organism>
<keyword evidence="3" id="KW-0256">Endoplasmic reticulum</keyword>
<keyword evidence="2" id="KW-0802">TPR repeat</keyword>
<keyword evidence="3" id="KW-0472">Membrane</keyword>
<dbReference type="PANTHER" id="PTHR12760">
    <property type="entry name" value="TETRATRICOPEPTIDE REPEAT PROTEIN"/>
    <property type="match status" value="1"/>
</dbReference>
<dbReference type="SUPFAM" id="SSF48452">
    <property type="entry name" value="TPR-like"/>
    <property type="match status" value="1"/>
</dbReference>
<keyword evidence="1" id="KW-0677">Repeat</keyword>
<dbReference type="GO" id="GO:0072546">
    <property type="term" value="C:EMC complex"/>
    <property type="evidence" value="ECO:0007669"/>
    <property type="project" value="UniProtKB-UniRule"/>
</dbReference>
<evidence type="ECO:0000256" key="2">
    <source>
        <dbReference type="ARBA" id="ARBA00022803"/>
    </source>
</evidence>
<dbReference type="OrthoDB" id="124397at2759"/>